<dbReference type="EMBL" id="BMAW01033625">
    <property type="protein sequence ID" value="GFU31116.1"/>
    <property type="molecule type" value="Genomic_DNA"/>
</dbReference>
<comment type="caution">
    <text evidence="1">The sequence shown here is derived from an EMBL/GenBank/DDBJ whole genome shotgun (WGS) entry which is preliminary data.</text>
</comment>
<name>A0A8X6QU66_NEPPI</name>
<sequence length="109" mass="12319">MRSTYQDELLSKKETKYGRNNCLLDIPDKLKTGSSGCFLSITEHFCLAAHLYCIGIFSAACPCVTKEMSLWTNTTCGPVELSTEIRNHRDIGRRDDFGGDNLRLSSHWK</sequence>
<protein>
    <submittedName>
        <fullName evidence="1">Uncharacterized protein</fullName>
    </submittedName>
</protein>
<dbReference type="AlphaFoldDB" id="A0A8X6QU66"/>
<accession>A0A8X6QU66</accession>
<keyword evidence="2" id="KW-1185">Reference proteome</keyword>
<evidence type="ECO:0000313" key="1">
    <source>
        <dbReference type="EMBL" id="GFU31116.1"/>
    </source>
</evidence>
<dbReference type="Proteomes" id="UP000887013">
    <property type="component" value="Unassembled WGS sequence"/>
</dbReference>
<organism evidence="1 2">
    <name type="scientific">Nephila pilipes</name>
    <name type="common">Giant wood spider</name>
    <name type="synonym">Nephila maculata</name>
    <dbReference type="NCBI Taxonomy" id="299642"/>
    <lineage>
        <taxon>Eukaryota</taxon>
        <taxon>Metazoa</taxon>
        <taxon>Ecdysozoa</taxon>
        <taxon>Arthropoda</taxon>
        <taxon>Chelicerata</taxon>
        <taxon>Arachnida</taxon>
        <taxon>Araneae</taxon>
        <taxon>Araneomorphae</taxon>
        <taxon>Entelegynae</taxon>
        <taxon>Araneoidea</taxon>
        <taxon>Nephilidae</taxon>
        <taxon>Nephila</taxon>
    </lineage>
</organism>
<evidence type="ECO:0000313" key="2">
    <source>
        <dbReference type="Proteomes" id="UP000887013"/>
    </source>
</evidence>
<proteinExistence type="predicted"/>
<reference evidence="1" key="1">
    <citation type="submission" date="2020-08" db="EMBL/GenBank/DDBJ databases">
        <title>Multicomponent nature underlies the extraordinary mechanical properties of spider dragline silk.</title>
        <authorList>
            <person name="Kono N."/>
            <person name="Nakamura H."/>
            <person name="Mori M."/>
            <person name="Yoshida Y."/>
            <person name="Ohtoshi R."/>
            <person name="Malay A.D."/>
            <person name="Moran D.A.P."/>
            <person name="Tomita M."/>
            <person name="Numata K."/>
            <person name="Arakawa K."/>
        </authorList>
    </citation>
    <scope>NUCLEOTIDE SEQUENCE</scope>
</reference>
<gene>
    <name evidence="1" type="ORF">NPIL_259731</name>
</gene>